<feature type="compositionally biased region" description="Acidic residues" evidence="1">
    <location>
        <begin position="894"/>
        <end position="909"/>
    </location>
</feature>
<gene>
    <name evidence="3" type="ORF">EDB92DRAFT_2026748</name>
</gene>
<dbReference type="Proteomes" id="UP001201163">
    <property type="component" value="Unassembled WGS sequence"/>
</dbReference>
<keyword evidence="4" id="KW-1185">Reference proteome</keyword>
<feature type="non-terminal residue" evidence="3">
    <location>
        <position position="929"/>
    </location>
</feature>
<feature type="compositionally biased region" description="Polar residues" evidence="1">
    <location>
        <begin position="839"/>
        <end position="852"/>
    </location>
</feature>
<evidence type="ECO:0000256" key="2">
    <source>
        <dbReference type="SAM" id="Phobius"/>
    </source>
</evidence>
<feature type="compositionally biased region" description="Polar residues" evidence="1">
    <location>
        <begin position="213"/>
        <end position="227"/>
    </location>
</feature>
<feature type="compositionally biased region" description="Polar residues" evidence="1">
    <location>
        <begin position="758"/>
        <end position="777"/>
    </location>
</feature>
<proteinExistence type="predicted"/>
<comment type="caution">
    <text evidence="3">The sequence shown here is derived from an EMBL/GenBank/DDBJ whole genome shotgun (WGS) entry which is preliminary data.</text>
</comment>
<evidence type="ECO:0000256" key="1">
    <source>
        <dbReference type="SAM" id="MobiDB-lite"/>
    </source>
</evidence>
<evidence type="ECO:0000313" key="3">
    <source>
        <dbReference type="EMBL" id="KAH8985793.1"/>
    </source>
</evidence>
<feature type="region of interest" description="Disordered" evidence="1">
    <location>
        <begin position="580"/>
        <end position="599"/>
    </location>
</feature>
<sequence>RTSKIGPRTSFLSPTPLVVCSRPCSLGPPQCCFDHDALGAVNFADMLVVLCSSPRPPFGVALLGFTIVILRWMLRLLPYIMFCGMIILSVWPPSHPLRPDVTYYPVNGHPNQVHMVYTRVDSQPSKEARSFELIAELRILIFLLAVPVTSLVENAFFRPARSIFLRTIECWFDMRYVHPAQISGSWPDTWTPIFNVLRSCEFVADFIDGATSRNSGPSLPTRGSPSIAQPAEQRETSRQCKRATNPDPVVHSKLEGATDTRRSRKTFVSPPHVSPQSPWKANGLGGFSPVSKNLSRIVGILFHHPPPRKPVIRFQTNLMAKFPSARVQPHVLERLWSRHEDNVAPAWASISSLGTVTRNSQTHWHDGAQLLHSTWDHVSNYVVTAVPELGEHIAGGSLPLSMDSRFLPGTCEALTIEQTQFEQQKCWGYVRSPLTSLPLPGPPVQTSPNFFSDWQEKQYIQPRSMQTPVHHESQYQDQHITTTPVYRQQELDHRSFHSSPSGLDSITRMQHGSHVCSDIPEWPMVDQEPIFELRASLVPVMESPLPPFSSLPIGSQEKFTFQSLDDLPLFEFSEDAPLLDHSPPSTSPPCAETSEMARTSDRYATTTVFVPCTTSQDEFSHSSSRPMPIDAPPEAAWSNYHHPSPTITSSVIQPRHIARPFFGLRVSGTFTFDVSRVIPYFDFSHHLSPPPPVGIELDVIPQGTTAISFPSNPQEMNGGVWPPPQQLSFDHGVQIQQAPRDTASRPQEVVSNPLPHQPFSSAEQANSATGDTATPCTTGAKMSVDSDDGDDNSSDSDSSDSSDTDSDTDMDSDSDSSSSGDDSDDSSEDENDAVATETVCKTSSRPPSASSKVQDDVQGVPTDKDKGADSDSDDDEYTPTLAPAPGASNNDDSSSSDEDMNDHEEEDQLYWEKFYTPRHRRQPNGSGSV</sequence>
<organism evidence="3 4">
    <name type="scientific">Lactarius akahatsu</name>
    <dbReference type="NCBI Taxonomy" id="416441"/>
    <lineage>
        <taxon>Eukaryota</taxon>
        <taxon>Fungi</taxon>
        <taxon>Dikarya</taxon>
        <taxon>Basidiomycota</taxon>
        <taxon>Agaricomycotina</taxon>
        <taxon>Agaricomycetes</taxon>
        <taxon>Russulales</taxon>
        <taxon>Russulaceae</taxon>
        <taxon>Lactarius</taxon>
    </lineage>
</organism>
<feature type="compositionally biased region" description="Acidic residues" evidence="1">
    <location>
        <begin position="821"/>
        <end position="832"/>
    </location>
</feature>
<feature type="transmembrane region" description="Helical" evidence="2">
    <location>
        <begin position="72"/>
        <end position="91"/>
    </location>
</feature>
<dbReference type="EMBL" id="JAKELL010000060">
    <property type="protein sequence ID" value="KAH8985793.1"/>
    <property type="molecule type" value="Genomic_DNA"/>
</dbReference>
<dbReference type="AlphaFoldDB" id="A0AAD4LCD4"/>
<feature type="region of interest" description="Disordered" evidence="1">
    <location>
        <begin position="213"/>
        <end position="280"/>
    </location>
</feature>
<reference evidence="3" key="1">
    <citation type="submission" date="2022-01" db="EMBL/GenBank/DDBJ databases">
        <title>Comparative genomics reveals a dynamic genome evolution in the ectomycorrhizal milk-cap (Lactarius) mushrooms.</title>
        <authorList>
            <consortium name="DOE Joint Genome Institute"/>
            <person name="Lebreton A."/>
            <person name="Tang N."/>
            <person name="Kuo A."/>
            <person name="LaButti K."/>
            <person name="Drula E."/>
            <person name="Barry K."/>
            <person name="Clum A."/>
            <person name="Lipzen A."/>
            <person name="Mousain D."/>
            <person name="Ng V."/>
            <person name="Wang R."/>
            <person name="Wang X."/>
            <person name="Dai Y."/>
            <person name="Henrissat B."/>
            <person name="Grigoriev I.V."/>
            <person name="Guerin-Laguette A."/>
            <person name="Yu F."/>
            <person name="Martin F.M."/>
        </authorList>
    </citation>
    <scope>NUCLEOTIDE SEQUENCE</scope>
    <source>
        <strain evidence="3">QP</strain>
    </source>
</reference>
<feature type="compositionally biased region" description="Polar residues" evidence="1">
    <location>
        <begin position="705"/>
        <end position="715"/>
    </location>
</feature>
<evidence type="ECO:0000313" key="4">
    <source>
        <dbReference type="Proteomes" id="UP001201163"/>
    </source>
</evidence>
<accession>A0AAD4LCD4</accession>
<protein>
    <submittedName>
        <fullName evidence="3">Uncharacterized protein</fullName>
    </submittedName>
</protein>
<name>A0AAD4LCD4_9AGAM</name>
<feature type="compositionally biased region" description="Basic and acidic residues" evidence="1">
    <location>
        <begin position="250"/>
        <end position="261"/>
    </location>
</feature>
<feature type="region of interest" description="Disordered" evidence="1">
    <location>
        <begin position="705"/>
        <end position="929"/>
    </location>
</feature>
<keyword evidence="2" id="KW-0812">Transmembrane</keyword>
<keyword evidence="2" id="KW-1133">Transmembrane helix</keyword>
<feature type="compositionally biased region" description="Acidic residues" evidence="1">
    <location>
        <begin position="785"/>
        <end position="814"/>
    </location>
</feature>
<keyword evidence="2" id="KW-0472">Membrane</keyword>